<dbReference type="RefSeq" id="WP_379011420.1">
    <property type="nucleotide sequence ID" value="NZ_JBHSDC010000001.1"/>
</dbReference>
<dbReference type="SMART" id="SM00754">
    <property type="entry name" value="CHRD"/>
    <property type="match status" value="2"/>
</dbReference>
<evidence type="ECO:0000259" key="1">
    <source>
        <dbReference type="SMART" id="SM00754"/>
    </source>
</evidence>
<organism evidence="2 3">
    <name type="scientific">Parasediminibacterium paludis</name>
    <dbReference type="NCBI Taxonomy" id="908966"/>
    <lineage>
        <taxon>Bacteria</taxon>
        <taxon>Pseudomonadati</taxon>
        <taxon>Bacteroidota</taxon>
        <taxon>Chitinophagia</taxon>
        <taxon>Chitinophagales</taxon>
        <taxon>Chitinophagaceae</taxon>
        <taxon>Parasediminibacterium</taxon>
    </lineage>
</organism>
<protein>
    <submittedName>
        <fullName evidence="2">CHRD domain-containing protein</fullName>
    </submittedName>
</protein>
<comment type="caution">
    <text evidence="2">The sequence shown here is derived from an EMBL/GenBank/DDBJ whole genome shotgun (WGS) entry which is preliminary data.</text>
</comment>
<feature type="domain" description="CHRD" evidence="1">
    <location>
        <begin position="159"/>
        <end position="275"/>
    </location>
</feature>
<dbReference type="Pfam" id="PF07452">
    <property type="entry name" value="CHRD"/>
    <property type="match status" value="2"/>
</dbReference>
<dbReference type="InterPro" id="IPR010895">
    <property type="entry name" value="CHRD"/>
</dbReference>
<name>A0ABV8PRY7_9BACT</name>
<feature type="domain" description="CHRD" evidence="1">
    <location>
        <begin position="35"/>
        <end position="155"/>
    </location>
</feature>
<dbReference type="Proteomes" id="UP001595906">
    <property type="component" value="Unassembled WGS sequence"/>
</dbReference>
<dbReference type="EMBL" id="JBHSDC010000001">
    <property type="protein sequence ID" value="MFC4230329.1"/>
    <property type="molecule type" value="Genomic_DNA"/>
</dbReference>
<gene>
    <name evidence="2" type="ORF">ACFOW1_00400</name>
</gene>
<keyword evidence="3" id="KW-1185">Reference proteome</keyword>
<accession>A0ABV8PRY7</accession>
<proteinExistence type="predicted"/>
<dbReference type="PROSITE" id="PS51257">
    <property type="entry name" value="PROKAR_LIPOPROTEIN"/>
    <property type="match status" value="1"/>
</dbReference>
<reference evidence="3" key="1">
    <citation type="journal article" date="2019" name="Int. J. Syst. Evol. Microbiol.">
        <title>The Global Catalogue of Microorganisms (GCM) 10K type strain sequencing project: providing services to taxonomists for standard genome sequencing and annotation.</title>
        <authorList>
            <consortium name="The Broad Institute Genomics Platform"/>
            <consortium name="The Broad Institute Genome Sequencing Center for Infectious Disease"/>
            <person name="Wu L."/>
            <person name="Ma J."/>
        </authorList>
    </citation>
    <scope>NUCLEOTIDE SEQUENCE [LARGE SCALE GENOMIC DNA]</scope>
    <source>
        <strain evidence="3">CECT 8010</strain>
    </source>
</reference>
<sequence length="275" mass="28782">MKISLSTAAILGILCVTVLVGCTKNNSTPPAIIVKQWTVMLSAKNENPAPLGRSETGTASFMLMSDNSLKYTININNLASGDIIAAAHLHAGDAITTGPEILDIDAVFNGGIGVGTTTNLRQTLVDSLKDDTNEIYFHAHSIQVPSGLFRGQLNTNIEMAADVALSGANESTPVTTSAIGLATFRLTTSQKLYTKYVITNLEAGDTLVAAHIHKGAVGVSGPVIVPVYGSNAEFGTVKIIPITDPALFTSLKADAIYANAHSKMHPGGIVRGQIR</sequence>
<evidence type="ECO:0000313" key="2">
    <source>
        <dbReference type="EMBL" id="MFC4230329.1"/>
    </source>
</evidence>
<evidence type="ECO:0000313" key="3">
    <source>
        <dbReference type="Proteomes" id="UP001595906"/>
    </source>
</evidence>